<dbReference type="EMBL" id="CP035945">
    <property type="protein sequence ID" value="QBE98534.1"/>
    <property type="molecule type" value="Genomic_DNA"/>
</dbReference>
<dbReference type="AlphaFoldDB" id="A0A4P6M0G7"/>
<dbReference type="SMART" id="SM00342">
    <property type="entry name" value="HTH_ARAC"/>
    <property type="match status" value="1"/>
</dbReference>
<keyword evidence="1" id="KW-0805">Transcription regulation</keyword>
<dbReference type="PROSITE" id="PS00041">
    <property type="entry name" value="HTH_ARAC_FAMILY_1"/>
    <property type="match status" value="1"/>
</dbReference>
<dbReference type="InterPro" id="IPR018062">
    <property type="entry name" value="HTH_AraC-typ_CS"/>
</dbReference>
<name>A0A4P6M0G7_9FIRM</name>
<evidence type="ECO:0000256" key="2">
    <source>
        <dbReference type="ARBA" id="ARBA00023125"/>
    </source>
</evidence>
<dbReference type="GO" id="GO:0003700">
    <property type="term" value="F:DNA-binding transcription factor activity"/>
    <property type="evidence" value="ECO:0007669"/>
    <property type="project" value="InterPro"/>
</dbReference>
<dbReference type="PANTHER" id="PTHR47504">
    <property type="entry name" value="RIGHT ORIGIN-BINDING PROTEIN"/>
    <property type="match status" value="1"/>
</dbReference>
<dbReference type="SUPFAM" id="SSF55136">
    <property type="entry name" value="Probable bacterial effector-binding domain"/>
    <property type="match status" value="1"/>
</dbReference>
<evidence type="ECO:0000256" key="3">
    <source>
        <dbReference type="ARBA" id="ARBA00023163"/>
    </source>
</evidence>
<keyword evidence="2" id="KW-0238">DNA-binding</keyword>
<dbReference type="Gene3D" id="3.20.80.10">
    <property type="entry name" value="Regulatory factor, effector binding domain"/>
    <property type="match status" value="1"/>
</dbReference>
<dbReference type="PANTHER" id="PTHR47504:SF5">
    <property type="entry name" value="RIGHT ORIGIN-BINDING PROTEIN"/>
    <property type="match status" value="1"/>
</dbReference>
<accession>A0A4P6M0G7</accession>
<dbReference type="InterPro" id="IPR050959">
    <property type="entry name" value="MarA-like"/>
</dbReference>
<dbReference type="Gene3D" id="1.10.10.60">
    <property type="entry name" value="Homeodomain-like"/>
    <property type="match status" value="2"/>
</dbReference>
<dbReference type="InterPro" id="IPR018060">
    <property type="entry name" value="HTH_AraC"/>
</dbReference>
<dbReference type="KEGG" id="bpro:PMF13cell1_04100"/>
<dbReference type="InterPro" id="IPR011256">
    <property type="entry name" value="Reg_factor_effector_dom_sf"/>
</dbReference>
<feature type="domain" description="HTH araC/xylS-type" evidence="4">
    <location>
        <begin position="10"/>
        <end position="108"/>
    </location>
</feature>
<organism evidence="5 6">
    <name type="scientific">Blautia producta</name>
    <dbReference type="NCBI Taxonomy" id="33035"/>
    <lineage>
        <taxon>Bacteria</taxon>
        <taxon>Bacillati</taxon>
        <taxon>Bacillota</taxon>
        <taxon>Clostridia</taxon>
        <taxon>Lachnospirales</taxon>
        <taxon>Lachnospiraceae</taxon>
        <taxon>Blautia</taxon>
    </lineage>
</organism>
<evidence type="ECO:0000259" key="4">
    <source>
        <dbReference type="PROSITE" id="PS01124"/>
    </source>
</evidence>
<sequence>MNKKQISAVKTVVDIIEEKVKQPLDLDVLSAEVGISKYHLHHLFKSITGLSLISYVRGRRLAASTKELIATDLHIIDIANDYQFKHEQSYTRAFSRQYGITPSQFRKEKCELPVEAKIDTNHLTEVGQGLLIQPCMCLKPGFVLMGIQEEIVHSENIREANANKLALKFQKEYMQGIDHAVDKNIYYGLVKYADDPDHSNYYIPSIEIRESVLCPRPPYVCSIIPTHEYAVFRYVGLHSPFEITYATLLDLYKFVMNWLFQSSFQETWYHFERVDLKKCSRTYCEMDIYIPVN</sequence>
<dbReference type="Pfam" id="PF06445">
    <property type="entry name" value="GyrI-like"/>
    <property type="match status" value="1"/>
</dbReference>
<proteinExistence type="predicted"/>
<evidence type="ECO:0000313" key="5">
    <source>
        <dbReference type="EMBL" id="QBE98534.1"/>
    </source>
</evidence>
<protein>
    <submittedName>
        <fullName evidence="5">Right origin-binding protein</fullName>
    </submittedName>
</protein>
<dbReference type="GO" id="GO:0043565">
    <property type="term" value="F:sequence-specific DNA binding"/>
    <property type="evidence" value="ECO:0007669"/>
    <property type="project" value="InterPro"/>
</dbReference>
<gene>
    <name evidence="5" type="primary">rob_2</name>
    <name evidence="5" type="ORF">PMF13cell1_04100</name>
</gene>
<dbReference type="SUPFAM" id="SSF46689">
    <property type="entry name" value="Homeodomain-like"/>
    <property type="match status" value="2"/>
</dbReference>
<dbReference type="RefSeq" id="WP_165392530.1">
    <property type="nucleotide sequence ID" value="NZ_CP035945.1"/>
</dbReference>
<dbReference type="InterPro" id="IPR009057">
    <property type="entry name" value="Homeodomain-like_sf"/>
</dbReference>
<dbReference type="PROSITE" id="PS01124">
    <property type="entry name" value="HTH_ARAC_FAMILY_2"/>
    <property type="match status" value="1"/>
</dbReference>
<evidence type="ECO:0000313" key="6">
    <source>
        <dbReference type="Proteomes" id="UP000289794"/>
    </source>
</evidence>
<reference evidence="5 6" key="1">
    <citation type="submission" date="2019-01" db="EMBL/GenBank/DDBJ databases">
        <title>PMF-metabolizing Aryl O-demethylase.</title>
        <authorList>
            <person name="Kim M."/>
        </authorList>
    </citation>
    <scope>NUCLEOTIDE SEQUENCE [LARGE SCALE GENOMIC DNA]</scope>
    <source>
        <strain evidence="5 6">PMF1</strain>
    </source>
</reference>
<dbReference type="Proteomes" id="UP000289794">
    <property type="component" value="Chromosome"/>
</dbReference>
<dbReference type="Pfam" id="PF12833">
    <property type="entry name" value="HTH_18"/>
    <property type="match status" value="1"/>
</dbReference>
<evidence type="ECO:0000256" key="1">
    <source>
        <dbReference type="ARBA" id="ARBA00023015"/>
    </source>
</evidence>
<keyword evidence="3" id="KW-0804">Transcription</keyword>
<dbReference type="InterPro" id="IPR029442">
    <property type="entry name" value="GyrI-like"/>
</dbReference>